<evidence type="ECO:0000313" key="6">
    <source>
        <dbReference type="Proteomes" id="UP001194468"/>
    </source>
</evidence>
<protein>
    <submittedName>
        <fullName evidence="5">Uncharacterized protein</fullName>
    </submittedName>
</protein>
<keyword evidence="4" id="KW-0812">Transmembrane</keyword>
<reference evidence="5" key="2">
    <citation type="journal article" date="2020" name="Nat. Commun.">
        <title>Large-scale genome sequencing of mycorrhizal fungi provides insights into the early evolution of symbiotic traits.</title>
        <authorList>
            <person name="Miyauchi S."/>
            <person name="Kiss E."/>
            <person name="Kuo A."/>
            <person name="Drula E."/>
            <person name="Kohler A."/>
            <person name="Sanchez-Garcia M."/>
            <person name="Morin E."/>
            <person name="Andreopoulos B."/>
            <person name="Barry K.W."/>
            <person name="Bonito G."/>
            <person name="Buee M."/>
            <person name="Carver A."/>
            <person name="Chen C."/>
            <person name="Cichocki N."/>
            <person name="Clum A."/>
            <person name="Culley D."/>
            <person name="Crous P.W."/>
            <person name="Fauchery L."/>
            <person name="Girlanda M."/>
            <person name="Hayes R.D."/>
            <person name="Keri Z."/>
            <person name="LaButti K."/>
            <person name="Lipzen A."/>
            <person name="Lombard V."/>
            <person name="Magnuson J."/>
            <person name="Maillard F."/>
            <person name="Murat C."/>
            <person name="Nolan M."/>
            <person name="Ohm R.A."/>
            <person name="Pangilinan J."/>
            <person name="Pereira M.F."/>
            <person name="Perotto S."/>
            <person name="Peter M."/>
            <person name="Pfister S."/>
            <person name="Riley R."/>
            <person name="Sitrit Y."/>
            <person name="Stielow J.B."/>
            <person name="Szollosi G."/>
            <person name="Zifcakova L."/>
            <person name="Stursova M."/>
            <person name="Spatafora J.W."/>
            <person name="Tedersoo L."/>
            <person name="Vaario L.M."/>
            <person name="Yamada A."/>
            <person name="Yan M."/>
            <person name="Wang P."/>
            <person name="Xu J."/>
            <person name="Bruns T."/>
            <person name="Baldrian P."/>
            <person name="Vilgalys R."/>
            <person name="Dunand C."/>
            <person name="Henrissat B."/>
            <person name="Grigoriev I.V."/>
            <person name="Hibbett D."/>
            <person name="Nagy L.G."/>
            <person name="Martin F.M."/>
        </authorList>
    </citation>
    <scope>NUCLEOTIDE SEQUENCE</scope>
    <source>
        <strain evidence="5">BED1</strain>
    </source>
</reference>
<evidence type="ECO:0000313" key="5">
    <source>
        <dbReference type="EMBL" id="KAF8449274.1"/>
    </source>
</evidence>
<comment type="caution">
    <text evidence="5">The sequence shown here is derived from an EMBL/GenBank/DDBJ whole genome shotgun (WGS) entry which is preliminary data.</text>
</comment>
<organism evidence="5 6">
    <name type="scientific">Boletus edulis BED1</name>
    <dbReference type="NCBI Taxonomy" id="1328754"/>
    <lineage>
        <taxon>Eukaryota</taxon>
        <taxon>Fungi</taxon>
        <taxon>Dikarya</taxon>
        <taxon>Basidiomycota</taxon>
        <taxon>Agaricomycotina</taxon>
        <taxon>Agaricomycetes</taxon>
        <taxon>Agaricomycetidae</taxon>
        <taxon>Boletales</taxon>
        <taxon>Boletineae</taxon>
        <taxon>Boletaceae</taxon>
        <taxon>Boletoideae</taxon>
        <taxon>Boletus</taxon>
    </lineage>
</organism>
<dbReference type="GO" id="GO:0016740">
    <property type="term" value="F:transferase activity"/>
    <property type="evidence" value="ECO:0007669"/>
    <property type="project" value="UniProtKB-KW"/>
</dbReference>
<evidence type="ECO:0000256" key="2">
    <source>
        <dbReference type="ARBA" id="ARBA00023253"/>
    </source>
</evidence>
<keyword evidence="3" id="KW-0119">Carbohydrate metabolism</keyword>
<keyword evidence="6" id="KW-1185">Reference proteome</keyword>
<dbReference type="Gene3D" id="3.40.50.11350">
    <property type="match status" value="1"/>
</dbReference>
<dbReference type="GO" id="GO:0006004">
    <property type="term" value="P:fucose metabolic process"/>
    <property type="evidence" value="ECO:0007669"/>
    <property type="project" value="UniProtKB-KW"/>
</dbReference>
<keyword evidence="4" id="KW-1133">Transmembrane helix</keyword>
<dbReference type="Proteomes" id="UP001194468">
    <property type="component" value="Unassembled WGS sequence"/>
</dbReference>
<reference evidence="5" key="1">
    <citation type="submission" date="2019-10" db="EMBL/GenBank/DDBJ databases">
        <authorList>
            <consortium name="DOE Joint Genome Institute"/>
            <person name="Kuo A."/>
            <person name="Miyauchi S."/>
            <person name="Kiss E."/>
            <person name="Drula E."/>
            <person name="Kohler A."/>
            <person name="Sanchez-Garcia M."/>
            <person name="Andreopoulos B."/>
            <person name="Barry K.W."/>
            <person name="Bonito G."/>
            <person name="Buee M."/>
            <person name="Carver A."/>
            <person name="Chen C."/>
            <person name="Cichocki N."/>
            <person name="Clum A."/>
            <person name="Culley D."/>
            <person name="Crous P.W."/>
            <person name="Fauchery L."/>
            <person name="Girlanda M."/>
            <person name="Hayes R."/>
            <person name="Keri Z."/>
            <person name="LaButti K."/>
            <person name="Lipzen A."/>
            <person name="Lombard V."/>
            <person name="Magnuson J."/>
            <person name="Maillard F."/>
            <person name="Morin E."/>
            <person name="Murat C."/>
            <person name="Nolan M."/>
            <person name="Ohm R."/>
            <person name="Pangilinan J."/>
            <person name="Pereira M."/>
            <person name="Perotto S."/>
            <person name="Peter M."/>
            <person name="Riley R."/>
            <person name="Sitrit Y."/>
            <person name="Stielow B."/>
            <person name="Szollosi G."/>
            <person name="Zifcakova L."/>
            <person name="Stursova M."/>
            <person name="Spatafora J.W."/>
            <person name="Tedersoo L."/>
            <person name="Vaario L.-M."/>
            <person name="Yamada A."/>
            <person name="Yan M."/>
            <person name="Wang P."/>
            <person name="Xu J."/>
            <person name="Bruns T."/>
            <person name="Baldrian P."/>
            <person name="Vilgalys R."/>
            <person name="Henrissat B."/>
            <person name="Grigoriev I.V."/>
            <person name="Hibbett D."/>
            <person name="Nagy L.G."/>
            <person name="Martin F.M."/>
        </authorList>
    </citation>
    <scope>NUCLEOTIDE SEQUENCE</scope>
    <source>
        <strain evidence="5">BED1</strain>
    </source>
</reference>
<evidence type="ECO:0000256" key="4">
    <source>
        <dbReference type="SAM" id="Phobius"/>
    </source>
</evidence>
<evidence type="ECO:0000256" key="1">
    <source>
        <dbReference type="ARBA" id="ARBA00022679"/>
    </source>
</evidence>
<dbReference type="AlphaFoldDB" id="A0AAD4C650"/>
<proteinExistence type="predicted"/>
<keyword evidence="1" id="KW-0808">Transferase</keyword>
<gene>
    <name evidence="5" type="ORF">L210DRAFT_973004</name>
</gene>
<keyword evidence="4" id="KW-0472">Membrane</keyword>
<dbReference type="EMBL" id="WHUW01000003">
    <property type="protein sequence ID" value="KAF8449274.1"/>
    <property type="molecule type" value="Genomic_DNA"/>
</dbReference>
<keyword evidence="2" id="KW-0294">Fucose metabolism</keyword>
<dbReference type="Pfam" id="PF10250">
    <property type="entry name" value="O-FucT"/>
    <property type="match status" value="1"/>
</dbReference>
<dbReference type="InterPro" id="IPR019378">
    <property type="entry name" value="GDP-Fuc_O-FucTrfase"/>
</dbReference>
<feature type="transmembrane region" description="Helical" evidence="4">
    <location>
        <begin position="39"/>
        <end position="57"/>
    </location>
</feature>
<accession>A0AAD4C650</accession>
<sequence>MPHIKTHRHLLRTSDPVQVLPLQVSDTRPTPSSRLRKRCFRLLIILFLTCSALVWFYRTGEDLPENEEIPVDHSLPPLFEAYHDYERHLPQHNLSLPFPEGRDAKFFWASNHVTASGWGNVMQELLVNALLAHETNRAFVFDNYTWARDGPEYAEFNGKLIPARIPLSAIISGPAIGSAFDPGDPTPRAVHKEYFKAVCPNPTILNSDAVVSAQIRYDNSVPASRIFDMWVDKLNAINDPCVEVQLDSPQLFEIWLFGSTRILSIWPRLSKSPILRNFSWSPLVLDAFARNAHLFGATTTSFRFLPSYLRPASSPPTFKELHNVDPILPATKTDPIPGLLVLHIRRGDFDDHCAHLARWSSDFNGFNKFATLPDNFQPPHDGGGGHTTEANMQYYLDRCFPAIEQIARRVRQVLADQKKTHGAIKELKRVYIMTNAEVAWLNELKEALMEIKKWDSVTSSRDLQLEWEAKPVAQAMDMLVGQRADVFIGNGFSSLTSNIVMFRVLRELPPEDTRFW</sequence>
<name>A0AAD4C650_BOLED</name>
<evidence type="ECO:0000256" key="3">
    <source>
        <dbReference type="ARBA" id="ARBA00023277"/>
    </source>
</evidence>
<dbReference type="CDD" id="cd11296">
    <property type="entry name" value="O-FucT_like"/>
    <property type="match status" value="1"/>
</dbReference>